<comment type="pathway">
    <text evidence="3">Sulfur metabolism; hydrogen sulfide biosynthesis; hydrogen sulfide from sulfite (NADPH route): step 1/1.</text>
</comment>
<evidence type="ECO:0000256" key="15">
    <source>
        <dbReference type="ARBA" id="ARBA00022982"/>
    </source>
</evidence>
<evidence type="ECO:0000256" key="14">
    <source>
        <dbReference type="ARBA" id="ARBA00022857"/>
    </source>
</evidence>
<dbReference type="InterPro" id="IPR036291">
    <property type="entry name" value="NAD(P)-bd_dom_sf"/>
</dbReference>
<dbReference type="GO" id="GO:0043115">
    <property type="term" value="F:precorrin-2 dehydrogenase activity"/>
    <property type="evidence" value="ECO:0007669"/>
    <property type="project" value="UniProtKB-EC"/>
</dbReference>
<dbReference type="SUPFAM" id="SSF75615">
    <property type="entry name" value="Siroheme synthase middle domains-like"/>
    <property type="match status" value="1"/>
</dbReference>
<evidence type="ECO:0000256" key="8">
    <source>
        <dbReference type="ARBA" id="ARBA00022630"/>
    </source>
</evidence>
<dbReference type="PRINTS" id="PR00371">
    <property type="entry name" value="FPNCR"/>
</dbReference>
<keyword evidence="13" id="KW-0274">FAD</keyword>
<dbReference type="InParanoid" id="A0A0L0HC10"/>
<evidence type="ECO:0000259" key="25">
    <source>
        <dbReference type="PROSITE" id="PS51384"/>
    </source>
</evidence>
<dbReference type="SUPFAM" id="SSF52343">
    <property type="entry name" value="Ferredoxin reductase-like, C-terminal NADP-linked domain"/>
    <property type="match status" value="1"/>
</dbReference>
<evidence type="ECO:0000256" key="13">
    <source>
        <dbReference type="ARBA" id="ARBA00022827"/>
    </source>
</evidence>
<protein>
    <submittedName>
        <fullName evidence="26">Siroheme synthase domain-containing protein</fullName>
    </submittedName>
</protein>
<comment type="cofactor">
    <cofactor evidence="2">
        <name>FAD</name>
        <dbReference type="ChEBI" id="CHEBI:57692"/>
    </cofactor>
</comment>
<evidence type="ECO:0000256" key="21">
    <source>
        <dbReference type="ARBA" id="ARBA00047561"/>
    </source>
</evidence>
<dbReference type="PANTHER" id="PTHR19384:SF109">
    <property type="entry name" value="SULFITE REDUCTASE [NADPH] FLAVOPROTEIN COMPONENT"/>
    <property type="match status" value="1"/>
</dbReference>
<keyword evidence="7 24" id="KW-0489">Methyltransferase</keyword>
<dbReference type="OrthoDB" id="1856718at2759"/>
<evidence type="ECO:0000256" key="3">
    <source>
        <dbReference type="ARBA" id="ARBA00004774"/>
    </source>
</evidence>
<comment type="function">
    <text evidence="23">This enzyme catalyzes the 6-electron reduction of sulfite to sulfide. This is one of several activities required for the biosynthesis of L-cysteine from sulfate.</text>
</comment>
<organism evidence="26 27">
    <name type="scientific">Spizellomyces punctatus (strain DAOM BR117)</name>
    <dbReference type="NCBI Taxonomy" id="645134"/>
    <lineage>
        <taxon>Eukaryota</taxon>
        <taxon>Fungi</taxon>
        <taxon>Fungi incertae sedis</taxon>
        <taxon>Chytridiomycota</taxon>
        <taxon>Chytridiomycota incertae sedis</taxon>
        <taxon>Chytridiomycetes</taxon>
        <taxon>Spizellomycetales</taxon>
        <taxon>Spizellomycetaceae</taxon>
        <taxon>Spizellomyces</taxon>
    </lineage>
</organism>
<dbReference type="InterPro" id="IPR017938">
    <property type="entry name" value="Riboflavin_synthase-like_b-brl"/>
</dbReference>
<dbReference type="Gene3D" id="3.40.50.920">
    <property type="match status" value="1"/>
</dbReference>
<dbReference type="Proteomes" id="UP000053201">
    <property type="component" value="Unassembled WGS sequence"/>
</dbReference>
<dbReference type="RefSeq" id="XP_016606516.1">
    <property type="nucleotide sequence ID" value="XM_016754380.1"/>
</dbReference>
<dbReference type="Pfam" id="PF01558">
    <property type="entry name" value="POR"/>
    <property type="match status" value="1"/>
</dbReference>
<keyword evidence="14" id="KW-0521">NADP</keyword>
<dbReference type="Pfam" id="PF00590">
    <property type="entry name" value="TP_methylase"/>
    <property type="match status" value="1"/>
</dbReference>
<keyword evidence="19" id="KW-0520">NAD</keyword>
<dbReference type="SUPFAM" id="SSF52518">
    <property type="entry name" value="Thiamin diphosphate-binding fold (THDP-binding)"/>
    <property type="match status" value="1"/>
</dbReference>
<dbReference type="GO" id="GO:0016903">
    <property type="term" value="F:oxidoreductase activity, acting on the aldehyde or oxo group of donors"/>
    <property type="evidence" value="ECO:0007669"/>
    <property type="project" value="InterPro"/>
</dbReference>
<dbReference type="InterPro" id="IPR006367">
    <property type="entry name" value="Sirohaem_synthase_N"/>
</dbReference>
<dbReference type="PANTHER" id="PTHR19384">
    <property type="entry name" value="NITRIC OXIDE SYNTHASE-RELATED"/>
    <property type="match status" value="1"/>
</dbReference>
<evidence type="ECO:0000256" key="17">
    <source>
        <dbReference type="ARBA" id="ARBA00023004"/>
    </source>
</evidence>
<dbReference type="GO" id="GO:0010181">
    <property type="term" value="F:FMN binding"/>
    <property type="evidence" value="ECO:0007669"/>
    <property type="project" value="TreeGrafter"/>
</dbReference>
<dbReference type="InterPro" id="IPR017927">
    <property type="entry name" value="FAD-bd_FR_type"/>
</dbReference>
<name>A0A0L0HC10_SPIPD</name>
<evidence type="ECO:0000256" key="2">
    <source>
        <dbReference type="ARBA" id="ARBA00001974"/>
    </source>
</evidence>
<evidence type="ECO:0000256" key="4">
    <source>
        <dbReference type="ARBA" id="ARBA00005010"/>
    </source>
</evidence>
<dbReference type="GO" id="GO:0046872">
    <property type="term" value="F:metal ion binding"/>
    <property type="evidence" value="ECO:0007669"/>
    <property type="project" value="UniProtKB-KW"/>
</dbReference>
<evidence type="ECO:0000313" key="27">
    <source>
        <dbReference type="Proteomes" id="UP000053201"/>
    </source>
</evidence>
<dbReference type="GO" id="GO:0008168">
    <property type="term" value="F:methyltransferase activity"/>
    <property type="evidence" value="ECO:0007669"/>
    <property type="project" value="UniProtKB-KW"/>
</dbReference>
<dbReference type="SUPFAM" id="SSF53790">
    <property type="entry name" value="Tetrapyrrole methylase"/>
    <property type="match status" value="1"/>
</dbReference>
<dbReference type="SUPFAM" id="SSF63380">
    <property type="entry name" value="Riboflavin synthase domain-like"/>
    <property type="match status" value="1"/>
</dbReference>
<keyword evidence="18" id="KW-0411">Iron-sulfur</keyword>
<proteinExistence type="inferred from homology"/>
<dbReference type="PROSITE" id="PS51384">
    <property type="entry name" value="FAD_FR"/>
    <property type="match status" value="1"/>
</dbReference>
<dbReference type="GO" id="GO:0051539">
    <property type="term" value="F:4 iron, 4 sulfur cluster binding"/>
    <property type="evidence" value="ECO:0007669"/>
    <property type="project" value="UniProtKB-KW"/>
</dbReference>
<keyword evidence="27" id="KW-1185">Reference proteome</keyword>
<dbReference type="Gene3D" id="3.40.50.970">
    <property type="match status" value="1"/>
</dbReference>
<evidence type="ECO:0000256" key="9">
    <source>
        <dbReference type="ARBA" id="ARBA00022643"/>
    </source>
</evidence>
<dbReference type="InterPro" id="IPR003097">
    <property type="entry name" value="CysJ-like_FAD-binding"/>
</dbReference>
<comment type="catalytic activity">
    <reaction evidence="21">
        <text>precorrin-2 + NAD(+) = sirohydrochlorin + NADH + 2 H(+)</text>
        <dbReference type="Rhea" id="RHEA:15613"/>
        <dbReference type="ChEBI" id="CHEBI:15378"/>
        <dbReference type="ChEBI" id="CHEBI:57540"/>
        <dbReference type="ChEBI" id="CHEBI:57945"/>
        <dbReference type="ChEBI" id="CHEBI:58351"/>
        <dbReference type="ChEBI" id="CHEBI:58827"/>
        <dbReference type="EC" id="1.3.1.76"/>
    </reaction>
</comment>
<dbReference type="GO" id="GO:0019354">
    <property type="term" value="P:siroheme biosynthetic process"/>
    <property type="evidence" value="ECO:0007669"/>
    <property type="project" value="UniProtKB-UniPathway"/>
</dbReference>
<keyword evidence="15" id="KW-0249">Electron transport</keyword>
<sequence>MVLTAEEAAPVARGGASLILAWSIAGRNVLVVGGNDVAAQRAFFALEADAYVTLVAPESSLSGSLRARVNRGELTWFNRDFVERDLEGKSMVLVAWENAQGSRHVAALSKQRKVPVNVADAPEVSDFWFMSTYRDHALQVAVSTNGNGPHLAGKLRRYVANSLPPNAGLAIQRLSVLRQRLRAADPSAAARRMSFITRISETWPFDKLAELTNEEIERIAKIYEEGGEQVAPYKVRSGVLRFVSAGTGDVELLTRAAYNAINSADVVVADPDVSQDILEVVTGQLIVLTPTNKRSALEAQLEEVALISLKRGNDVVRLVSGDALVFGGAADEVGFFRRNGFEAQIMPGMSSAFAVPSLTGISLTAEGVADNIVLVKSGSHAYPTYRSSATVVASVDTAHLQNVAAVLLQNGYPEDLPVAVAQGNSTLKATVSTIAALARKANFVGLATLIIGRVVQLDRAQPLQHVAKTSQVTSVPVSRPSTEAKPFSAYSAITEKKAVASERIGTVKCINGHTAASHVAYGLTDLSFIYPVATSGYVGEEMITWADHAVANAYGQSHKVATMSTRSGAASAVHGAISTGAKVTAVVSSEALPLMIPSMYQIAHARQPVVFHVAAQSITNEFSVITDYSNIIAASYTGFGLLNSASVQEAHDLAIVAHVAADSAKTPILHFFDGARIARETVKAKVIEYKDLEHVAQVPADSRDLVHAVEDAMNKLEHAFGRRYKLFEYSGAPDAETVVVTMGPAAALAQEAATRLNHQGAKVGVLNIRLLRPWSAVHFVNALPKSVKRLAVIDQSGKAGSGHGPLFLDVTACFYTGHWSGRIPAIINGHFAAGIQNFHPAAVEELFRNAASPNPIFDFVLESKTVEPEADARYVAEGVSQAVFWDLQESHTSAVSTEIVADMEHGPQVAVQSYTAHDDTQIDPASVTYLRYGTSNVTAPHLIHSADYAAVHDLSLLQRYNVAQSVKHGGSLVLNTHLAGDDLAKEVPDVIKSEISRRKIDVLTVDANGIAKDFTLFKGVHTEYVKLILQAVFLKVAPGIDFPATLRRLGEHVTQSETDRSVIVTKLGAIQRALSKIQHVTLKNIPTPEAKASLPNLVANSLPFAKLPLVEEEEETTARVVKSHAAIWPVIFPEAYKVEKKLRPDIEGAYQIKVTENRRVTPDTYDRNVFHIEMDIKGTGLKYAIGEALGVHGHNDVAEVERFLKFYGVNPLDVVYVDRKTADGESTSEVRTIAQMFTQVLDVFGKPGRKFYQAMLGYTKDPKQHEEIHNLLSDADAMQKFTDNETPTYADLLVKFDSCHPPVEDLVNLIPAIKPRHYSISSAQSMHPDSVHLLVVLVDWRTKSGKERFGQCTRYLVDAAIGQTLTVTIKPSVMKLPPSLTQPVIMSGLGTGMAPFRAFIEERAYWKAQGKKVGPMVLYFGSRHRAMEYLYGEEMEAYHADGLLTYLRLAFSRDQKQKVYIQHKITEDTELLGRLMLKEKGAFYLCGPTWPVPDVRDALVKAFESEMTKAEATELLEALKEEERYILEVY</sequence>
<dbReference type="Pfam" id="PF14824">
    <property type="entry name" value="Sirohm_synth_M"/>
    <property type="match status" value="1"/>
</dbReference>
<dbReference type="FunFam" id="1.20.990.10:FF:000010">
    <property type="entry name" value="Sulfite reductase [NADPH] flavoprotein component"/>
    <property type="match status" value="1"/>
</dbReference>
<keyword evidence="20" id="KW-0627">Porphyrin biosynthesis</keyword>
<evidence type="ECO:0000256" key="24">
    <source>
        <dbReference type="RuleBase" id="RU003960"/>
    </source>
</evidence>
<dbReference type="InterPro" id="IPR000878">
    <property type="entry name" value="4pyrrol_Mease"/>
</dbReference>
<comment type="pathway">
    <text evidence="4">Porphyrin-containing compound metabolism; siroheme biosynthesis; sirohydrochlorin from precorrin-2: step 1/1.</text>
</comment>
<dbReference type="InterPro" id="IPR028281">
    <property type="entry name" value="Sirohaem_synthase_central"/>
</dbReference>
<dbReference type="eggNOG" id="KOG1158">
    <property type="taxonomic scope" value="Eukaryota"/>
</dbReference>
<dbReference type="GO" id="GO:0032259">
    <property type="term" value="P:methylation"/>
    <property type="evidence" value="ECO:0007669"/>
    <property type="project" value="UniProtKB-KW"/>
</dbReference>
<dbReference type="Pfam" id="PF00667">
    <property type="entry name" value="FAD_binding_1"/>
    <property type="match status" value="1"/>
</dbReference>
<comment type="similarity">
    <text evidence="24">Belongs to the precorrin methyltransferase family.</text>
</comment>
<evidence type="ECO:0000256" key="7">
    <source>
        <dbReference type="ARBA" id="ARBA00022603"/>
    </source>
</evidence>
<dbReference type="InterPro" id="IPR029061">
    <property type="entry name" value="THDP-binding"/>
</dbReference>
<dbReference type="Pfam" id="PF14823">
    <property type="entry name" value="Sirohm_synth_C"/>
    <property type="match status" value="1"/>
</dbReference>
<dbReference type="InterPro" id="IPR035996">
    <property type="entry name" value="4pyrrol_Methylase_sf"/>
</dbReference>
<dbReference type="InterPro" id="IPR028162">
    <property type="entry name" value="Met8_C"/>
</dbReference>
<dbReference type="OMA" id="MIVAVNW"/>
<dbReference type="InterPro" id="IPR014776">
    <property type="entry name" value="4pyrrole_Mease_sub2"/>
</dbReference>
<dbReference type="Pfam" id="PF13241">
    <property type="entry name" value="NAD_binding_7"/>
    <property type="match status" value="1"/>
</dbReference>
<dbReference type="InterPro" id="IPR001433">
    <property type="entry name" value="OxRdtase_FAD/NAD-bd"/>
</dbReference>
<dbReference type="InterPro" id="IPR023173">
    <property type="entry name" value="NADPH_Cyt_P450_Rdtase_alpha"/>
</dbReference>
<dbReference type="UniPathway" id="UPA00262">
    <property type="reaction ID" value="UER00222"/>
</dbReference>
<evidence type="ECO:0000313" key="26">
    <source>
        <dbReference type="EMBL" id="KNC98476.1"/>
    </source>
</evidence>
<comment type="catalytic activity">
    <reaction evidence="22">
        <text>hydrogen sulfide + 3 NADP(+) + 3 H2O = sulfite + 3 NADPH + 4 H(+)</text>
        <dbReference type="Rhea" id="RHEA:13801"/>
        <dbReference type="ChEBI" id="CHEBI:15377"/>
        <dbReference type="ChEBI" id="CHEBI:15378"/>
        <dbReference type="ChEBI" id="CHEBI:17359"/>
        <dbReference type="ChEBI" id="CHEBI:29919"/>
        <dbReference type="ChEBI" id="CHEBI:57783"/>
        <dbReference type="ChEBI" id="CHEBI:58349"/>
        <dbReference type="EC" id="1.8.1.2"/>
    </reaction>
</comment>
<keyword evidence="17" id="KW-0408">Iron</keyword>
<dbReference type="Gene3D" id="3.40.50.720">
    <property type="entry name" value="NAD(P)-binding Rossmann-like Domain"/>
    <property type="match status" value="1"/>
</dbReference>
<dbReference type="Gene3D" id="3.30.950.10">
    <property type="entry name" value="Methyltransferase, Cobalt-precorrin-4 Transmethylase, Domain 2"/>
    <property type="match status" value="1"/>
</dbReference>
<evidence type="ECO:0000256" key="16">
    <source>
        <dbReference type="ARBA" id="ARBA00023002"/>
    </source>
</evidence>
<dbReference type="InterPro" id="IPR019752">
    <property type="entry name" value="Pyrv/ketoisovalerate_OxRed_cat"/>
</dbReference>
<dbReference type="VEuPathDB" id="FungiDB:SPPG_06177"/>
<reference evidence="26 27" key="1">
    <citation type="submission" date="2009-08" db="EMBL/GenBank/DDBJ databases">
        <title>The Genome Sequence of Spizellomyces punctatus strain DAOM BR117.</title>
        <authorList>
            <consortium name="The Broad Institute Genome Sequencing Platform"/>
            <person name="Russ C."/>
            <person name="Cuomo C."/>
            <person name="Shea T."/>
            <person name="Young S.K."/>
            <person name="Zeng Q."/>
            <person name="Koehrsen M."/>
            <person name="Haas B."/>
            <person name="Borodovsky M."/>
            <person name="Guigo R."/>
            <person name="Alvarado L."/>
            <person name="Berlin A."/>
            <person name="Bochicchio J."/>
            <person name="Borenstein D."/>
            <person name="Chapman S."/>
            <person name="Chen Z."/>
            <person name="Engels R."/>
            <person name="Freedman E."/>
            <person name="Gellesch M."/>
            <person name="Goldberg J."/>
            <person name="Griggs A."/>
            <person name="Gujja S."/>
            <person name="Heiman D."/>
            <person name="Hepburn T."/>
            <person name="Howarth C."/>
            <person name="Jen D."/>
            <person name="Larson L."/>
            <person name="Lewis B."/>
            <person name="Mehta T."/>
            <person name="Park D."/>
            <person name="Pearson M."/>
            <person name="Roberts A."/>
            <person name="Saif S."/>
            <person name="Shenoy N."/>
            <person name="Sisk P."/>
            <person name="Stolte C."/>
            <person name="Sykes S."/>
            <person name="Thomson T."/>
            <person name="Walk T."/>
            <person name="White J."/>
            <person name="Yandava C."/>
            <person name="Burger G."/>
            <person name="Gray M.W."/>
            <person name="Holland P.W.H."/>
            <person name="King N."/>
            <person name="Lang F.B.F."/>
            <person name="Roger A.J."/>
            <person name="Ruiz-Trillo I."/>
            <person name="Lander E."/>
            <person name="Nusbaum C."/>
        </authorList>
    </citation>
    <scope>NUCLEOTIDE SEQUENCE [LARGE SCALE GENOMIC DNA]</scope>
    <source>
        <strain evidence="26 27">DAOM BR117</strain>
    </source>
</reference>
<dbReference type="InterPro" id="IPR001709">
    <property type="entry name" value="Flavoprot_Pyr_Nucl_cyt_Rdtase"/>
</dbReference>
<dbReference type="Gene3D" id="3.40.1010.10">
    <property type="entry name" value="Cobalt-precorrin-4 Transmethylase, Domain 1"/>
    <property type="match status" value="1"/>
</dbReference>
<keyword evidence="9" id="KW-0288">FMN</keyword>
<dbReference type="eggNOG" id="KOG1527">
    <property type="taxonomic scope" value="Eukaryota"/>
</dbReference>
<evidence type="ECO:0000256" key="1">
    <source>
        <dbReference type="ARBA" id="ARBA00001917"/>
    </source>
</evidence>
<dbReference type="InterPro" id="IPR039261">
    <property type="entry name" value="FNR_nucleotide-bd"/>
</dbReference>
<dbReference type="NCBIfam" id="TIGR01470">
    <property type="entry name" value="cysG_Nterm"/>
    <property type="match status" value="1"/>
</dbReference>
<dbReference type="InterPro" id="IPR014777">
    <property type="entry name" value="4pyrrole_Mease_sub1"/>
</dbReference>
<dbReference type="InterPro" id="IPR002880">
    <property type="entry name" value="Pyrv_Fd/Flavodoxin_OxRdtase_N"/>
</dbReference>
<dbReference type="EMBL" id="KQ257460">
    <property type="protein sequence ID" value="KNC98476.1"/>
    <property type="molecule type" value="Genomic_DNA"/>
</dbReference>
<keyword evidence="16" id="KW-0560">Oxidoreductase</keyword>
<evidence type="ECO:0000256" key="18">
    <source>
        <dbReference type="ARBA" id="ARBA00023014"/>
    </source>
</evidence>
<dbReference type="InterPro" id="IPR002869">
    <property type="entry name" value="Pyrv_flavodox_OxRed_cen"/>
</dbReference>
<keyword evidence="5" id="KW-0813">Transport</keyword>
<feature type="domain" description="FAD-binding FR-type" evidence="25">
    <location>
        <begin position="1147"/>
        <end position="1378"/>
    </location>
</feature>
<dbReference type="SUPFAM" id="SSF51735">
    <property type="entry name" value="NAD(P)-binding Rossmann-fold domains"/>
    <property type="match status" value="1"/>
</dbReference>
<dbReference type="Gene3D" id="3.40.50.80">
    <property type="entry name" value="Nucleotide-binding domain of ferredoxin-NADP reductase (FNR) module"/>
    <property type="match status" value="1"/>
</dbReference>
<keyword evidence="10 24" id="KW-0808">Transferase</keyword>
<dbReference type="CDD" id="cd07034">
    <property type="entry name" value="TPP_PYR_PFOR_IOR-alpha_like"/>
    <property type="match status" value="1"/>
</dbReference>
<dbReference type="SUPFAM" id="SSF53323">
    <property type="entry name" value="Pyruvate-ferredoxin oxidoreductase, PFOR, domain III"/>
    <property type="match status" value="1"/>
</dbReference>
<evidence type="ECO:0000256" key="19">
    <source>
        <dbReference type="ARBA" id="ARBA00023027"/>
    </source>
</evidence>
<evidence type="ECO:0000256" key="12">
    <source>
        <dbReference type="ARBA" id="ARBA00022723"/>
    </source>
</evidence>
<keyword evidence="11" id="KW-0949">S-adenosyl-L-methionine</keyword>
<dbReference type="InterPro" id="IPR003043">
    <property type="entry name" value="Uropor_MeTrfase_CS"/>
</dbReference>
<dbReference type="GO" id="GO:0005829">
    <property type="term" value="C:cytosol"/>
    <property type="evidence" value="ECO:0007669"/>
    <property type="project" value="TreeGrafter"/>
</dbReference>
<dbReference type="GO" id="GO:0004783">
    <property type="term" value="F:sulfite reductase (NADPH) activity"/>
    <property type="evidence" value="ECO:0007669"/>
    <property type="project" value="UniProtKB-EC"/>
</dbReference>
<dbReference type="SUPFAM" id="SSF52922">
    <property type="entry name" value="TK C-terminal domain-like"/>
    <property type="match status" value="1"/>
</dbReference>
<dbReference type="GO" id="GO:0050660">
    <property type="term" value="F:flavin adenine dinucleotide binding"/>
    <property type="evidence" value="ECO:0007669"/>
    <property type="project" value="TreeGrafter"/>
</dbReference>
<keyword evidence="12" id="KW-0479">Metal-binding</keyword>
<dbReference type="Pfam" id="PF00175">
    <property type="entry name" value="NAD_binding_1"/>
    <property type="match status" value="1"/>
</dbReference>
<dbReference type="Pfam" id="PF17147">
    <property type="entry name" value="PFOR_II"/>
    <property type="match status" value="1"/>
</dbReference>
<keyword evidence="6" id="KW-0004">4Fe-4S</keyword>
<evidence type="ECO:0000256" key="6">
    <source>
        <dbReference type="ARBA" id="ARBA00022485"/>
    </source>
</evidence>
<evidence type="ECO:0000256" key="5">
    <source>
        <dbReference type="ARBA" id="ARBA00022448"/>
    </source>
</evidence>
<accession>A0A0L0HC10</accession>
<evidence type="ECO:0000256" key="23">
    <source>
        <dbReference type="ARBA" id="ARBA00059320"/>
    </source>
</evidence>
<dbReference type="STRING" id="645134.A0A0L0HC10"/>
<dbReference type="CDD" id="cd06207">
    <property type="entry name" value="CyPoR_like"/>
    <property type="match status" value="1"/>
</dbReference>
<dbReference type="FunFam" id="3.40.50.920:FF:000007">
    <property type="entry name" value="Pyruvate:ferredoxin (Flavodoxin) oxidoreductase"/>
    <property type="match status" value="1"/>
</dbReference>
<dbReference type="PROSITE" id="PS00840">
    <property type="entry name" value="SUMT_2"/>
    <property type="match status" value="1"/>
</dbReference>
<comment type="cofactor">
    <cofactor evidence="1">
        <name>FMN</name>
        <dbReference type="ChEBI" id="CHEBI:58210"/>
    </cofactor>
</comment>
<evidence type="ECO:0000256" key="11">
    <source>
        <dbReference type="ARBA" id="ARBA00022691"/>
    </source>
</evidence>
<evidence type="ECO:0000256" key="20">
    <source>
        <dbReference type="ARBA" id="ARBA00023244"/>
    </source>
</evidence>
<dbReference type="GeneID" id="27689503"/>
<evidence type="ECO:0000256" key="22">
    <source>
        <dbReference type="ARBA" id="ARBA00052219"/>
    </source>
</evidence>
<gene>
    <name evidence="26" type="ORF">SPPG_06177</name>
</gene>
<dbReference type="InterPro" id="IPR033412">
    <property type="entry name" value="PFOR_II"/>
</dbReference>
<keyword evidence="8" id="KW-0285">Flavoprotein</keyword>
<evidence type="ECO:0000256" key="10">
    <source>
        <dbReference type="ARBA" id="ARBA00022679"/>
    </source>
</evidence>
<dbReference type="Gene3D" id="1.20.990.10">
    <property type="entry name" value="NADPH-cytochrome p450 Reductase, Chain A, domain 3"/>
    <property type="match status" value="1"/>
</dbReference>
<dbReference type="FunCoup" id="A0A0L0HC10">
    <property type="interactions" value="230"/>
</dbReference>
<dbReference type="Gene3D" id="2.40.30.10">
    <property type="entry name" value="Translation factors"/>
    <property type="match status" value="1"/>
</dbReference>
<dbReference type="InterPro" id="IPR009014">
    <property type="entry name" value="Transketo_C/PFOR_II"/>
</dbReference>
<dbReference type="Gene3D" id="3.40.920.10">
    <property type="entry name" value="Pyruvate-ferredoxin oxidoreductase, PFOR, domain III"/>
    <property type="match status" value="1"/>
</dbReference>
<dbReference type="Pfam" id="PF01855">
    <property type="entry name" value="POR_N"/>
    <property type="match status" value="1"/>
</dbReference>